<evidence type="ECO:0000256" key="10">
    <source>
        <dbReference type="ARBA" id="ARBA00023170"/>
    </source>
</evidence>
<dbReference type="Proteomes" id="UP000735302">
    <property type="component" value="Unassembled WGS sequence"/>
</dbReference>
<evidence type="ECO:0000256" key="7">
    <source>
        <dbReference type="ARBA" id="ARBA00022989"/>
    </source>
</evidence>
<protein>
    <recommendedName>
        <fullName evidence="2">Receptor for retinol uptake STRA6</fullName>
    </recommendedName>
</protein>
<dbReference type="GO" id="GO:0019841">
    <property type="term" value="F:retinol binding"/>
    <property type="evidence" value="ECO:0007669"/>
    <property type="project" value="UniProtKB-KW"/>
</dbReference>
<keyword evidence="8" id="KW-0683">Retinol-binding</keyword>
<sequence length="315" mass="36331">MATLVFKIVAESKQAVDYKGPPWGSPFVTILSVIIYGTNCFPLFAALSLRQPLSYFLGSLYTWAFTAFLVVEHSVCSMSTAARITYVFQNILQFLCIIYLDLFLPYQFVQVLRRRIRTGSWETARSHMSWEKMRSFYQCRRVTILLKPQVEEEITDVSCCEKIKGFFQNWTYTWDKEFRYSSRIICIMWISLMVLYMTFIKVVWSVTKLIQEVNSVVSETLDTISWDDQPLDSSLRKDARALLRVYYNVTKPMWLRSLFPILVISTFLFPRKASASGGIQSSMEGTKIIGHGTNYATSGATMSLSFPTEKQFSLP</sequence>
<feature type="transmembrane region" description="Helical" evidence="11">
    <location>
        <begin position="253"/>
        <end position="270"/>
    </location>
</feature>
<dbReference type="GO" id="GO:0038023">
    <property type="term" value="F:signaling receptor activity"/>
    <property type="evidence" value="ECO:0007669"/>
    <property type="project" value="InterPro"/>
</dbReference>
<evidence type="ECO:0000256" key="2">
    <source>
        <dbReference type="ARBA" id="ARBA00014411"/>
    </source>
</evidence>
<dbReference type="PANTHER" id="PTHR21444">
    <property type="entry name" value="COILED-COIL DOMAIN-CONTAINING PROTEIN 180"/>
    <property type="match status" value="1"/>
</dbReference>
<keyword evidence="6" id="KW-0845">Vitamin A</keyword>
<keyword evidence="4" id="KW-1003">Cell membrane</keyword>
<organism evidence="12 13">
    <name type="scientific">Plakobranchus ocellatus</name>
    <dbReference type="NCBI Taxonomy" id="259542"/>
    <lineage>
        <taxon>Eukaryota</taxon>
        <taxon>Metazoa</taxon>
        <taxon>Spiralia</taxon>
        <taxon>Lophotrochozoa</taxon>
        <taxon>Mollusca</taxon>
        <taxon>Gastropoda</taxon>
        <taxon>Heterobranchia</taxon>
        <taxon>Euthyneura</taxon>
        <taxon>Panpulmonata</taxon>
        <taxon>Sacoglossa</taxon>
        <taxon>Placobranchoidea</taxon>
        <taxon>Plakobranchidae</taxon>
        <taxon>Plakobranchus</taxon>
    </lineage>
</organism>
<gene>
    <name evidence="12" type="ORF">PoB_006834600</name>
</gene>
<dbReference type="GO" id="GO:0016918">
    <property type="term" value="F:retinal binding"/>
    <property type="evidence" value="ECO:0007669"/>
    <property type="project" value="UniProtKB-KW"/>
</dbReference>
<evidence type="ECO:0000313" key="13">
    <source>
        <dbReference type="Proteomes" id="UP000735302"/>
    </source>
</evidence>
<feature type="transmembrane region" description="Helical" evidence="11">
    <location>
        <begin position="91"/>
        <end position="109"/>
    </location>
</feature>
<dbReference type="AlphaFoldDB" id="A0AAV4DCP3"/>
<reference evidence="12 13" key="1">
    <citation type="journal article" date="2021" name="Elife">
        <title>Chloroplast acquisition without the gene transfer in kleptoplastic sea slugs, Plakobranchus ocellatus.</title>
        <authorList>
            <person name="Maeda T."/>
            <person name="Takahashi S."/>
            <person name="Yoshida T."/>
            <person name="Shimamura S."/>
            <person name="Takaki Y."/>
            <person name="Nagai Y."/>
            <person name="Toyoda A."/>
            <person name="Suzuki Y."/>
            <person name="Arimoto A."/>
            <person name="Ishii H."/>
            <person name="Satoh N."/>
            <person name="Nishiyama T."/>
            <person name="Hasebe M."/>
            <person name="Maruyama T."/>
            <person name="Minagawa J."/>
            <person name="Obokata J."/>
            <person name="Shigenobu S."/>
        </authorList>
    </citation>
    <scope>NUCLEOTIDE SEQUENCE [LARGE SCALE GENOMIC DNA]</scope>
</reference>
<name>A0AAV4DCP3_9GAST</name>
<evidence type="ECO:0000256" key="8">
    <source>
        <dbReference type="ARBA" id="ARBA00023072"/>
    </source>
</evidence>
<evidence type="ECO:0000256" key="1">
    <source>
        <dbReference type="ARBA" id="ARBA00004651"/>
    </source>
</evidence>
<dbReference type="GO" id="GO:0071939">
    <property type="term" value="P:vitamin A import into cell"/>
    <property type="evidence" value="ECO:0007669"/>
    <property type="project" value="TreeGrafter"/>
</dbReference>
<accession>A0AAV4DCP3</accession>
<dbReference type="Pfam" id="PF14752">
    <property type="entry name" value="RBP_receptor"/>
    <property type="match status" value="1"/>
</dbReference>
<evidence type="ECO:0000256" key="11">
    <source>
        <dbReference type="SAM" id="Phobius"/>
    </source>
</evidence>
<feature type="transmembrane region" description="Helical" evidence="11">
    <location>
        <begin position="184"/>
        <end position="204"/>
    </location>
</feature>
<dbReference type="GO" id="GO:0034632">
    <property type="term" value="F:retinol transmembrane transporter activity"/>
    <property type="evidence" value="ECO:0007669"/>
    <property type="project" value="InterPro"/>
</dbReference>
<keyword evidence="10" id="KW-0675">Receptor</keyword>
<evidence type="ECO:0000256" key="5">
    <source>
        <dbReference type="ARBA" id="ARBA00022692"/>
    </source>
</evidence>
<dbReference type="PANTHER" id="PTHR21444:SF16">
    <property type="entry name" value="RECEPTOR FOR RETINOL UPTAKE STRA6"/>
    <property type="match status" value="1"/>
</dbReference>
<feature type="transmembrane region" description="Helical" evidence="11">
    <location>
        <begin position="27"/>
        <end position="46"/>
    </location>
</feature>
<evidence type="ECO:0000256" key="9">
    <source>
        <dbReference type="ARBA" id="ARBA00023136"/>
    </source>
</evidence>
<comment type="caution">
    <text evidence="12">The sequence shown here is derived from an EMBL/GenBank/DDBJ whole genome shotgun (WGS) entry which is preliminary data.</text>
</comment>
<keyword evidence="9 11" id="KW-0472">Membrane</keyword>
<dbReference type="EMBL" id="BLXT01007728">
    <property type="protein sequence ID" value="GFO41841.1"/>
    <property type="molecule type" value="Genomic_DNA"/>
</dbReference>
<proteinExistence type="predicted"/>
<evidence type="ECO:0000256" key="6">
    <source>
        <dbReference type="ARBA" id="ARBA00022893"/>
    </source>
</evidence>
<evidence type="ECO:0000256" key="3">
    <source>
        <dbReference type="ARBA" id="ARBA00022448"/>
    </source>
</evidence>
<keyword evidence="5 11" id="KW-0812">Transmembrane</keyword>
<dbReference type="GO" id="GO:0005886">
    <property type="term" value="C:plasma membrane"/>
    <property type="evidence" value="ECO:0007669"/>
    <property type="project" value="UniProtKB-SubCell"/>
</dbReference>
<comment type="subcellular location">
    <subcellularLocation>
        <location evidence="1">Cell membrane</location>
        <topology evidence="1">Multi-pass membrane protein</topology>
    </subcellularLocation>
</comment>
<dbReference type="InterPro" id="IPR026612">
    <property type="entry name" value="STRA6-like"/>
</dbReference>
<evidence type="ECO:0000256" key="4">
    <source>
        <dbReference type="ARBA" id="ARBA00022475"/>
    </source>
</evidence>
<keyword evidence="3" id="KW-0813">Transport</keyword>
<keyword evidence="13" id="KW-1185">Reference proteome</keyword>
<keyword evidence="7 11" id="KW-1133">Transmembrane helix</keyword>
<feature type="transmembrane region" description="Helical" evidence="11">
    <location>
        <begin position="53"/>
        <end position="71"/>
    </location>
</feature>
<evidence type="ECO:0000313" key="12">
    <source>
        <dbReference type="EMBL" id="GFO41841.1"/>
    </source>
</evidence>